<feature type="region of interest" description="Disordered" evidence="1">
    <location>
        <begin position="279"/>
        <end position="317"/>
    </location>
</feature>
<dbReference type="Proteomes" id="UP000221165">
    <property type="component" value="Unassembled WGS sequence"/>
</dbReference>
<dbReference type="GeneID" id="94430369"/>
<protein>
    <submittedName>
        <fullName evidence="2">Uncharacterized protein</fullName>
    </submittedName>
</protein>
<evidence type="ECO:0000256" key="1">
    <source>
        <dbReference type="SAM" id="MobiDB-lite"/>
    </source>
</evidence>
<dbReference type="RefSeq" id="XP_067920873.1">
    <property type="nucleotide sequence ID" value="XM_068067158.1"/>
</dbReference>
<dbReference type="EMBL" id="MIGC01003605">
    <property type="protein sequence ID" value="PHJ19171.1"/>
    <property type="molecule type" value="Genomic_DNA"/>
</dbReference>
<evidence type="ECO:0000313" key="2">
    <source>
        <dbReference type="EMBL" id="PHJ19171.1"/>
    </source>
</evidence>
<comment type="caution">
    <text evidence="2">The sequence shown here is derived from an EMBL/GenBank/DDBJ whole genome shotgun (WGS) entry which is preliminary data.</text>
</comment>
<sequence>MAFAESDGMVDAANETRMKVWKKMAKGPIKVTSSRFHNAVIWRGYEAIKRQLNDFIFWLGHRKTLTLTEAWFEHILQHLSRPSHPGLTEDSLRSEDDLAFEERSADVNKFAKRAMRQIFRKAVLEAAELWLPRGFEHMTWRLNEKTYNRMRPAVERIFYAGLAALYEVQLAQSASGTAGKNFRYLIETSPCPFSAYTSFGFVAEILQGATPQEAADAYRQEVGRVFNKYASPECELFKKSMEARFSKDASSFGDALSQVATAVRGRSFYEMASLVEAAQKSSPGMGEARSREERSRLSHVVREENRKRSRSPAHQKGEVIQAAVVEKVRVKAASKEGPDFESMVRKTKAKVNNQLAFSLEDLVKQSSARGTETV</sequence>
<dbReference type="AlphaFoldDB" id="A0A2C6JXC5"/>
<gene>
    <name evidence="2" type="ORF">CSUI_007008</name>
</gene>
<evidence type="ECO:0000313" key="3">
    <source>
        <dbReference type="Proteomes" id="UP000221165"/>
    </source>
</evidence>
<proteinExistence type="predicted"/>
<accession>A0A2C6JXC5</accession>
<feature type="compositionally biased region" description="Basic and acidic residues" evidence="1">
    <location>
        <begin position="288"/>
        <end position="306"/>
    </location>
</feature>
<name>A0A2C6JXC5_9APIC</name>
<reference evidence="2 3" key="1">
    <citation type="journal article" date="2017" name="Int. J. Parasitol.">
        <title>The genome of the protozoan parasite Cystoisospora suis and a reverse vaccinology approach to identify vaccine candidates.</title>
        <authorList>
            <person name="Palmieri N."/>
            <person name="Shrestha A."/>
            <person name="Ruttkowski B."/>
            <person name="Beck T."/>
            <person name="Vogl C."/>
            <person name="Tomley F."/>
            <person name="Blake D.P."/>
            <person name="Joachim A."/>
        </authorList>
    </citation>
    <scope>NUCLEOTIDE SEQUENCE [LARGE SCALE GENOMIC DNA]</scope>
    <source>
        <strain evidence="2 3">Wien I</strain>
    </source>
</reference>
<organism evidence="2 3">
    <name type="scientific">Cystoisospora suis</name>
    <dbReference type="NCBI Taxonomy" id="483139"/>
    <lineage>
        <taxon>Eukaryota</taxon>
        <taxon>Sar</taxon>
        <taxon>Alveolata</taxon>
        <taxon>Apicomplexa</taxon>
        <taxon>Conoidasida</taxon>
        <taxon>Coccidia</taxon>
        <taxon>Eucoccidiorida</taxon>
        <taxon>Eimeriorina</taxon>
        <taxon>Sarcocystidae</taxon>
        <taxon>Cystoisospora</taxon>
    </lineage>
</organism>
<dbReference type="VEuPathDB" id="ToxoDB:CSUI_007008"/>
<keyword evidence="3" id="KW-1185">Reference proteome</keyword>